<evidence type="ECO:0000313" key="1">
    <source>
        <dbReference type="EMBL" id="KAJ8116655.1"/>
    </source>
</evidence>
<evidence type="ECO:0000313" key="2">
    <source>
        <dbReference type="Proteomes" id="UP001153334"/>
    </source>
</evidence>
<dbReference type="Proteomes" id="UP001153334">
    <property type="component" value="Unassembled WGS sequence"/>
</dbReference>
<keyword evidence="2" id="KW-1185">Reference proteome</keyword>
<comment type="caution">
    <text evidence="1">The sequence shown here is derived from an EMBL/GenBank/DDBJ whole genome shotgun (WGS) entry which is preliminary data.</text>
</comment>
<organism evidence="1 2">
    <name type="scientific">Nemania bipapillata</name>
    <dbReference type="NCBI Taxonomy" id="110536"/>
    <lineage>
        <taxon>Eukaryota</taxon>
        <taxon>Fungi</taxon>
        <taxon>Dikarya</taxon>
        <taxon>Ascomycota</taxon>
        <taxon>Pezizomycotina</taxon>
        <taxon>Sordariomycetes</taxon>
        <taxon>Xylariomycetidae</taxon>
        <taxon>Xylariales</taxon>
        <taxon>Xylariaceae</taxon>
        <taxon>Nemania</taxon>
    </lineage>
</organism>
<proteinExistence type="predicted"/>
<sequence length="1787" mass="194254">MGRSLFSSRGFTVTNHASLKDEKLEGLVFAENKKTPSIGFVFTGQGAQWARMGAELMTYYPSFLRTIRMLDMALGELQDGPEWTLEDTLLEPAHTSPVNEAEYAQPLTTAIQIALVQLLRAWSIFPVVTVGHSSGEIAAAYAAGYISASDAIIFAYLRGKVVSEIRSNGAMMAVGLGAEAVQPYVSRFDGRITIACHNSPAGVTLSGDSAAIEELQRELESEKIFARLVKTGGKAYHSPHMAPASAEYERLFRAAKDELLPFDIPLNSEARMVSSVTASMLDGDHVIDEKYFSQNLRQPVLFNQAVQEILTNDKTPRVDLFIEVGPHSAMGGPIRQIKSALGLSQVEYLPTLTRGEDSAAQVLKLAGELFLRDYPLDLERISSIEETLDTGKVLCKRGNLIVDLPPYQWGRKAYWAENRNSKEHRAPTYQRHDLLGSRIPGGSNSEPTWRNFLRIRDVPWLKDHSLGGEAVFPAAGYFSMAIEAVTQLTEVGHTEVEITNYVLRDVSIKKALITPDDDIGIEVMFNMRPAVHNEDESGNIWWDFAVSSITQENELKNNMTGSISVNVRPKPLVAKQSVYLNQRASGKEWNQALRGVGFDYGPTFADMTDINFNGVDYICTCTTKVKDTVEIMQGESRHVLHPATVDSTLQLMIASVFAGRTKAMSAGVIPIQVDEVSVWKPTAQQLATGHGNVTAWTHQRGVRSFVCDNQLVSGDGNVLMEIKNLRGTLYDAAVPQSTAHGKPVPYSQIVWKPDVDDTESFETIEELVELIAFKTPTAKILDIGGHHGLDLLNKTPELIYTATGDISEEFQTLLTTFKDAKCLPDIDFQSDLSQQGLNSGSFDLIILSDRAKAARVTELLIPGGRLAVVESSKHLELIHNPIDNHTSNSLKSTEIQVIYASASQEVVSETLTSLAAVGLTGVPVQLLHCNKTKPNIILLDFDKSLLVNITEKEFKAVQRIAADARTLLWVTNGDLLSGTVPEASMASGLARSIRAEDATTKITTIDFDLSNMTTKQAGLFIASKALQQVGAGDLEEEYCVSDNKVYISRLRPSDNVNSAYAVDHSEFTAVELTQDMRLKGKIRAGKVVFASEVDLATIASANVEVKVSHAGISKKTVQVISGSDISTDFSHEIGGIVTRVGTGVKHLAVGDRVVGFSFSGFDTYQTTSEVLLQKLLPNESLAETTALPMAFASALHGLNGLANIKPGDTALILPETGSVGTAAIQILKKMGSNFYVMVSNKEESQALMRYYGLNKSQVFSSTSDLLSFLHGSGQINVVIGSPSTPSPISREAWRFIAPFGRYVDCGKRKALKRDTIDPLPFQRGASYYSFDIVDLCRSTPLIASALLEEALSLYRNGRTASFKDIELMSIAELDERVACFNDDIGSCKTVITYEQPSTLIKLLPRAPEAKLRADGTYLLVGCLGGLGRSLTAWMMKRGAKNFCFLSRSGADSKGAALLVKDLKAAGASVHIVRGDVSVRQDVERAVASVGSDLPICGVVHAAMVLRDSLFCNMKYSDWVQSTRPKVVGAANLQAVLGHMPLDFFLVTSSVSGVLGTPGQPSYASANAYLDALALHRRSRGQVACSAVLPMVLGVGVVSENTELEASLKRKGMYGIDEEHLLRSLEIAIMEQQNQTHEGAAQLVIGLDPTLLSRASEDAGDVEPFWMADKRFRSLVHHMKGAGAGAGAGASVLSSMLAADTPLEAVQLARDHVVDKLSRMLLLDLDVFEGDSGSIASYGIDSMIGAELRNWLFEEFAFDIPFQKLLAPTLTARKLAEQVCTQHDIAAE</sequence>
<name>A0ACC2IN80_9PEZI</name>
<protein>
    <submittedName>
        <fullName evidence="1">Uncharacterized protein</fullName>
    </submittedName>
</protein>
<accession>A0ACC2IN80</accession>
<gene>
    <name evidence="1" type="ORF">ONZ43_g4395</name>
</gene>
<reference evidence="1" key="1">
    <citation type="submission" date="2022-11" db="EMBL/GenBank/DDBJ databases">
        <title>Genome Sequence of Nemania bipapillata.</title>
        <authorList>
            <person name="Buettner E."/>
        </authorList>
    </citation>
    <scope>NUCLEOTIDE SEQUENCE</scope>
    <source>
        <strain evidence="1">CP14</strain>
    </source>
</reference>
<dbReference type="EMBL" id="JAPESX010001175">
    <property type="protein sequence ID" value="KAJ8116655.1"/>
    <property type="molecule type" value="Genomic_DNA"/>
</dbReference>